<evidence type="ECO:0000256" key="5">
    <source>
        <dbReference type="SAM" id="MobiDB-lite"/>
    </source>
</evidence>
<protein>
    <recommendedName>
        <fullName evidence="13">YSIRK-type signal peptide-containing protein</fullName>
    </recommendedName>
</protein>
<dbReference type="RefSeq" id="WP_094498621.1">
    <property type="nucleotide sequence ID" value="NZ_NGOG01000033.1"/>
</dbReference>
<feature type="domain" description="Mub B2-like" evidence="10">
    <location>
        <begin position="3338"/>
        <end position="3429"/>
    </location>
</feature>
<feature type="compositionally biased region" description="Polar residues" evidence="5">
    <location>
        <begin position="91"/>
        <end position="107"/>
    </location>
</feature>
<feature type="domain" description="MBG" evidence="9">
    <location>
        <begin position="1707"/>
        <end position="1812"/>
    </location>
</feature>
<feature type="transmembrane region" description="Helical" evidence="6">
    <location>
        <begin position="21"/>
        <end position="38"/>
    </location>
</feature>
<keyword evidence="6" id="KW-0472">Membrane</keyword>
<evidence type="ECO:0000256" key="6">
    <source>
        <dbReference type="SAM" id="Phobius"/>
    </source>
</evidence>
<dbReference type="InterPro" id="IPR041495">
    <property type="entry name" value="Mub_B2"/>
</dbReference>
<dbReference type="Gene3D" id="2.60.40.4300">
    <property type="match status" value="6"/>
</dbReference>
<feature type="domain" description="MBG" evidence="9">
    <location>
        <begin position="2236"/>
        <end position="2330"/>
    </location>
</feature>
<evidence type="ECO:0000256" key="1">
    <source>
        <dbReference type="ARBA" id="ARBA00022512"/>
    </source>
</evidence>
<accession>A0A9X6P0K5</accession>
<feature type="domain" description="MBG" evidence="9">
    <location>
        <begin position="2745"/>
        <end position="2854"/>
    </location>
</feature>
<dbReference type="InterPro" id="IPR041277">
    <property type="entry name" value="MBG_Lactobacillales"/>
</dbReference>
<dbReference type="NCBIfam" id="TIGR01167">
    <property type="entry name" value="LPXTG_anchor"/>
    <property type="match status" value="1"/>
</dbReference>
<feature type="domain" description="Mub B2-like" evidence="10">
    <location>
        <begin position="3529"/>
        <end position="3619"/>
    </location>
</feature>
<dbReference type="NCBIfam" id="TIGR01168">
    <property type="entry name" value="YSIRK_signal"/>
    <property type="match status" value="1"/>
</dbReference>
<evidence type="ECO:0000313" key="12">
    <source>
        <dbReference type="Proteomes" id="UP000215693"/>
    </source>
</evidence>
<comment type="caution">
    <text evidence="11">The sequence shown here is derived from an EMBL/GenBank/DDBJ whole genome shotgun (WGS) entry which is preliminary data.</text>
</comment>
<evidence type="ECO:0000256" key="2">
    <source>
        <dbReference type="ARBA" id="ARBA00022525"/>
    </source>
</evidence>
<dbReference type="Gene3D" id="3.10.430.110">
    <property type="match status" value="15"/>
</dbReference>
<feature type="domain" description="MBG" evidence="9">
    <location>
        <begin position="3176"/>
        <end position="3266"/>
    </location>
</feature>
<feature type="region of interest" description="Disordered" evidence="5">
    <location>
        <begin position="3716"/>
        <end position="3740"/>
    </location>
</feature>
<dbReference type="Pfam" id="PF17883">
    <property type="entry name" value="MBG"/>
    <property type="match status" value="15"/>
</dbReference>
<reference evidence="11 12" key="2">
    <citation type="submission" date="2017-09" db="EMBL/GenBank/DDBJ databases">
        <title>Tripartite evolution among Lactobacillus johnsonii, Lactobacillus taiwanensis, Lactobacillus reuteri and their rodent host.</title>
        <authorList>
            <person name="Wang T."/>
            <person name="Knowles S."/>
            <person name="Cheng C."/>
        </authorList>
    </citation>
    <scope>NUCLEOTIDE SEQUENCE [LARGE SCALE GENOMIC DNA]</scope>
    <source>
        <strain evidence="11 12">117c</strain>
    </source>
</reference>
<feature type="region of interest" description="Disordered" evidence="5">
    <location>
        <begin position="46"/>
        <end position="182"/>
    </location>
</feature>
<dbReference type="InterPro" id="IPR005877">
    <property type="entry name" value="YSIRK_signal_dom"/>
</dbReference>
<feature type="domain" description="MBG" evidence="9">
    <location>
        <begin position="2962"/>
        <end position="3066"/>
    </location>
</feature>
<feature type="compositionally biased region" description="Polar residues" evidence="5">
    <location>
        <begin position="68"/>
        <end position="84"/>
    </location>
</feature>
<evidence type="ECO:0000256" key="3">
    <source>
        <dbReference type="ARBA" id="ARBA00022729"/>
    </source>
</evidence>
<feature type="domain" description="Mub B2-like" evidence="10">
    <location>
        <begin position="3624"/>
        <end position="3714"/>
    </location>
</feature>
<feature type="compositionally biased region" description="Low complexity" evidence="5">
    <location>
        <begin position="48"/>
        <end position="60"/>
    </location>
</feature>
<dbReference type="Pfam" id="PF04650">
    <property type="entry name" value="YSIRK_signal"/>
    <property type="match status" value="1"/>
</dbReference>
<keyword evidence="4" id="KW-0572">Peptidoglycan-anchor</keyword>
<feature type="domain" description="MBG" evidence="9">
    <location>
        <begin position="1815"/>
        <end position="1924"/>
    </location>
</feature>
<keyword evidence="2" id="KW-0964">Secreted</keyword>
<keyword evidence="6" id="KW-1133">Transmembrane helix</keyword>
<feature type="domain" description="MBG" evidence="9">
    <location>
        <begin position="2029"/>
        <end position="2125"/>
    </location>
</feature>
<feature type="domain" description="MBG" evidence="9">
    <location>
        <begin position="2128"/>
        <end position="2233"/>
    </location>
</feature>
<keyword evidence="1" id="KW-0134">Cell wall</keyword>
<evidence type="ECO:0000313" key="11">
    <source>
        <dbReference type="EMBL" id="OYS13298.1"/>
    </source>
</evidence>
<feature type="domain" description="MBG" evidence="9">
    <location>
        <begin position="2448"/>
        <end position="2538"/>
    </location>
</feature>
<evidence type="ECO:0000259" key="7">
    <source>
        <dbReference type="Pfam" id="PF00746"/>
    </source>
</evidence>
<dbReference type="Gene3D" id="3.10.20.320">
    <property type="entry name" value="Putative peptidoglycan bound protein (lpxtg motif)"/>
    <property type="match status" value="1"/>
</dbReference>
<gene>
    <name evidence="11" type="ORF">CBF50_04000</name>
</gene>
<dbReference type="Pfam" id="PF17966">
    <property type="entry name" value="Muc_B2"/>
    <property type="match status" value="4"/>
</dbReference>
<keyword evidence="3" id="KW-0732">Signal</keyword>
<evidence type="ECO:0000259" key="8">
    <source>
        <dbReference type="Pfam" id="PF04650"/>
    </source>
</evidence>
<dbReference type="EMBL" id="NGOH01000044">
    <property type="protein sequence ID" value="OYS13298.1"/>
    <property type="molecule type" value="Genomic_DNA"/>
</dbReference>
<feature type="transmembrane region" description="Helical" evidence="6">
    <location>
        <begin position="3785"/>
        <end position="3802"/>
    </location>
</feature>
<feature type="domain" description="YSIRK Gram-positive signal peptide" evidence="8">
    <location>
        <begin position="12"/>
        <end position="36"/>
    </location>
</feature>
<feature type="domain" description="MBG" evidence="9">
    <location>
        <begin position="3073"/>
        <end position="3170"/>
    </location>
</feature>
<feature type="domain" description="Gram-positive cocci surface proteins LPxTG" evidence="7">
    <location>
        <begin position="3768"/>
        <end position="3810"/>
    </location>
</feature>
<dbReference type="Proteomes" id="UP000215693">
    <property type="component" value="Unassembled WGS sequence"/>
</dbReference>
<evidence type="ECO:0000256" key="4">
    <source>
        <dbReference type="ARBA" id="ARBA00023088"/>
    </source>
</evidence>
<feature type="domain" description="MBG" evidence="9">
    <location>
        <begin position="2644"/>
        <end position="2741"/>
    </location>
</feature>
<proteinExistence type="predicted"/>
<name>A0A9X6P0K5_LACJH</name>
<feature type="domain" description="Mub B2-like" evidence="10">
    <location>
        <begin position="3434"/>
        <end position="3524"/>
    </location>
</feature>
<feature type="domain" description="MBG" evidence="9">
    <location>
        <begin position="2335"/>
        <end position="2431"/>
    </location>
</feature>
<evidence type="ECO:0000259" key="10">
    <source>
        <dbReference type="Pfam" id="PF17966"/>
    </source>
</evidence>
<reference evidence="11 12" key="1">
    <citation type="submission" date="2017-04" db="EMBL/GenBank/DDBJ databases">
        <authorList>
            <person name="Lin X.B."/>
            <person name="Stothard P."/>
            <person name="Tasseva G."/>
            <person name="Walter J."/>
        </authorList>
    </citation>
    <scope>NUCLEOTIDE SEQUENCE [LARGE SCALE GENOMIC DNA]</scope>
    <source>
        <strain evidence="11 12">117c</strain>
    </source>
</reference>
<sequence length="3810" mass="408352">MGMFFNKKDNDSKQRFGIRKLTIGACSVLLSTLILGIGTQEQNSKAQAATTETSNTASSTDLVDNHQNKNTYLSSSEVNETATKVNEKETSAGNEQQDSQSAVAQDKQSGEKAADVVTNNRSTVEDKSSNNAESSETTDNTKNTVNSDSAEVTNKEANTQTDSKKVTQKTSDQAVNDVNKNVAETTTDTRNIKVSSYTSNLDLENIQESLEQQAKENNGKALDAKSVTSLLRSSDAANFQVLAALTENIAEADKIKANAAVTIPSTDGRYTLYISRNTWGNTTDGNQPTKVLLSGNVLSGDTVTISIPSYGIVGVNSPTIDANYGSASLKDMGNDKVVIYNFTTSGVINPIITIPADNGYGAKPTPMQITQPTVKDITWTINGVEQTSAEFHIDVNPVWNPKFSLSKPNPNSTDQNALKKMIPNYESIYQLAINETNGVAPGQDYQNSLPYPSSKINSAVNYGTVITIPMPKGYVLDESATMQLNNFGDKTAITQDGNNIIITVPKGSGTQNWNSGPAYQLVGSYDIAMPENATTYTADAPITIVQKLNNDGSQTKTWTGPTVSQDFYGANDQIPLAQVPLYAKAAYGGNQLLNNGHKQIVAYFGATNESIASYSNYSSNFTFNFDESLGVTELKTPTIPGTSNYKYTITYADGTTSEGRVSAGNTITGTGVITNIVVSPDNFERDQSTAVDLPTNNFANQTTASVNAFEAYGAVPDTVKSGTQLVANMTFTGTVQQGNVTRYLTSKIQVDQTVVSSANLTSSSGIFGYQSNNTATGQSNVGYLSVYAGGGQTNNIYEPIFYYVLPEWFSVYDFSTDYTKLPDFVPNTNNGVIGTPKLSVFTVPTEISGLSRQVVKIDYSGTGYNFLAGQGANNQIHLNTLPDGTNGTYQGIIYIVSPTTKLTNTAYNPNNTSNFAPSGITFNPDWVQGNTSNLYYVGANGFTINQVGGANTASVAQGNQNDILVDSGVSDLYGSNEMEYAVRLINGSGTKLTNVVAMVNLPQASDISFTFQLNGRPVYNGDKTGYTFLYSTELGNLKSNNDPDGTKPDETGYVPADQVTDWSKIKSIIIKTSSLNNNDRSDRLIFTGIDPNLVNDAGKTGYISTGFYSDTTKPFISSLAVYNSSTVANKVKPANITITGEANINFKLQYTDENGQLQTINLPDLSTSYNLAQNNTMLTEQEAIELANKNAASSIPANYEIKSATLQSGGKTWQTDAPEGTPVFGGQVQYFYNNATVLLQAVPIQRTLTYQVIDENDPSNPVTIQPNTDLLNNGQVITGNQGSNVPNDATTAYDAVKNALEAKGYVISSKSSTVPTIFGPDNTALTIYVTHKTINVSTPDQWPSTSTDADKVSLSKTITRTITVEGLPTAVEGTTQTVTFTRTAVVDEVTGKVIGYVDPSDTSQTITDGDNAWTSVNNTWSAFTPKNIPVGYSIKSITDANGNYANVTSTDGKLTGVAQTTVAPNESDVTVTITYQGNQVSNTITFIDTDDNNKQVGETITISGRVGETDNNLNLTVPEGYELANGASLPTSYTFEATNTPITIPLVHKHKTVGPNDTWPSTSTNADKVPLSETITRTITVSGLPTNVPSVEQNVNFTRTAIVDEVTGKVIGYVDPNDSTETITNGNAAWTSDNPTWSSWTNSTVPEGYYIESAKVGNTDYPTVTTNANGIITGLNSVDVTPKMSSITVNVVYNKVNLDLTINHDTIINTYNGSEQPVSPDIISEITHTVVSSNNNVPIQNIAQAIQAANLTSDDYSYTDSQGNVLTGTPTNAGNYRIILNQNGLDKLNKVAGGLTINYDPSKSYVNYTIEKAEASAELEGNNSKQYDGQSVTNVEVTKDGNIKVTTNVPGTTQSAYQLQAGDYDWYSADGSTRLSSAPTNVGNYMIKLNSTGIANIKAHYGNSDNINWTDDAITGSATYGITKAAATISLTPDENKQTSSWTGNEISINPADFVPTITTDNGVTLTVPAGTLAVGDYTVTPSPVAPGTYQVSLTDSGIEKIKKAISTSENYVWNNTGNGVLEIVNAKADYQMSGSGETTYTGSAVELPIDQLKAAISSSNTVSGQDLVIPELDVNDFTWSSGTAPTNVGNYTIKLSETGINKIAAANPNYALTLGTNAFTYKINAAKASATVSGENSRTYNGKAISINDIYNGGTISVKITGLDDQEFTYTLQTGDYTWNVSDPTNVGTYTLTLNSTGIGHLQDLLNDKYGNGNVTIANSQVTGSAKYTIEKANANVTLSGNQDETYTAEEFTNSNIKVSDYKVTLSNGLEYKLVDGDLEFIPNQNPTNVGTYTVQLSDQGKKNISAVQGKNYEYSFNDTGVGSFNITKATPSALFTGQGEKTYDGTPISGYVPKVTITAPGKNDVTLVAGTDYVWTNDGQTFTTAPSDAGNYTVSLTLDGIGKIKAANAANLDWSNVIISENARYTITKAQATVNFAQPASQTVEYGKNDFDVNNFKPSISTNNHVTVNVPEGVSLSAQAGDFEFTNANGNTTTTVPTGLGTYTVTLSEAGFKKLQSQTNNYDWVNNAKGTYIVTKATDVSVTLIGNQEVIYTGNTFANSDINVNDYQVTLENGQTYKLVAGDLEFGPNQDPTNAGAYKVQLSAQGKENIAKVDSTHYSYNFDNAGTGNFEIQKATPSIEFKANAEKIFDGTSIALGDYKTQPSVTVTAPGNPTITLEAGDYVWIKDGVTYTTAPSNVGSYTIQLSESGKNKILQNSNNTENLDWANAKISGQGSYIITEANATANLSGNSSKTYDGNPVTTTEVNSKDGTVEVTITIPNSSETVTYKLQDGDYTWNTLNGDAPTDAGDYTFKLSPEALTNLQSAIDGKWGKGNVKITDSDLNGEATFTINKADITISGNSSQTGTYTGDPQVVDPSNFPITLTPEGDGPVPTIPAGTLTSSDFIVKDKDGKTVDPTDVGDYTVYLTPEGVEKLKKLNPNYNWPTTEEEVGKLVIKAAQASAIVSGENSRVYNGEAISTADLYQGGDINVTIVGINDDKITYTLKDGDYDWNVSDPTSVGTYILTLNSTGISHLQEVLTAKYGAGNVTLANTAVSGSAKFTITPASIAISGNGSQTGTYTGNPQVVDLSNFPITLTPEGDGPVPTIPAGTLTSSDFIVKDKDGKTVDPTDVGDYTVYLTPAAIQKLEKLNPNYNWPTTEQNVGTLTIIPAVMDITLSGNGSKVSDGQPAKVELSTLVDNLTGNNLNKDGLTLDDFSWNTPDGNAPSEVGNYTITLNENGLKKLQADNLNYTVNVSGEFKYTITAAHQKIEYVDGNGNVIKTIENIGTALSNYGDKVDFNVKQNVPKDYKLVDSNVSTQITIENGVTKFLVEPNIVTTTDTKTVTRTIIVENPDGSENKVVQTVTFTRPKYTDPVNGEVTYGEWDKSSGNWNKYSAPEIPGYTSNEVPEESVTPATADKTVTVKYSKNPAIETTDTKTVTRTIIVENPDGSENKVVQTVTFTRPKYTDPVNGEVTYGEWDKSSGNWNKYSAPEIPGYTSNEVPEESVTPATADKTVTVKYSKNPAIETTDTKTVTRTIIVENPDGSENKVVQTVTFTRPKYTDPVNGEVTYGEWDKSSGNWNKYSAPEIPGYTSNEVPEESVTPATADKTVTVKYSKNPAIETTDTKTVTRTIIVENPDGSENKVVQTVTFTRPKYTDPVNDEVTYGEWDKSSGNWNKYSAPEIPGYTSNEVPEESVTPATENQIVRIAYSKLQEPENPITPTKNENNKKSEKVSPVKSQVLTNKTSKIKTVNTVQRTIRKQVPRSQVKKNNQTLPQTGAHKDMLAIISGAFAVGIGLFGLSTNRKKKK</sequence>
<feature type="domain" description="MBG" evidence="9">
    <location>
        <begin position="1936"/>
        <end position="2021"/>
    </location>
</feature>
<keyword evidence="6" id="KW-0812">Transmembrane</keyword>
<feature type="compositionally biased region" description="Polar residues" evidence="5">
    <location>
        <begin position="168"/>
        <end position="182"/>
    </location>
</feature>
<dbReference type="Pfam" id="PF00746">
    <property type="entry name" value="Gram_pos_anchor"/>
    <property type="match status" value="1"/>
</dbReference>
<organism evidence="11 12">
    <name type="scientific">Lactobacillus johnsonii</name>
    <dbReference type="NCBI Taxonomy" id="33959"/>
    <lineage>
        <taxon>Bacteria</taxon>
        <taxon>Bacillati</taxon>
        <taxon>Bacillota</taxon>
        <taxon>Bacilli</taxon>
        <taxon>Lactobacillales</taxon>
        <taxon>Lactobacillaceae</taxon>
        <taxon>Lactobacillus</taxon>
    </lineage>
</organism>
<dbReference type="InterPro" id="IPR019931">
    <property type="entry name" value="LPXTG_anchor"/>
</dbReference>
<evidence type="ECO:0008006" key="13">
    <source>
        <dbReference type="Google" id="ProtNLM"/>
    </source>
</evidence>
<feature type="compositionally biased region" description="Polar residues" evidence="5">
    <location>
        <begin position="129"/>
        <end position="161"/>
    </location>
</feature>
<feature type="domain" description="MBG" evidence="9">
    <location>
        <begin position="2543"/>
        <end position="2636"/>
    </location>
</feature>
<feature type="compositionally biased region" description="Basic and acidic residues" evidence="5">
    <location>
        <begin position="3727"/>
        <end position="3736"/>
    </location>
</feature>
<feature type="domain" description="MBG" evidence="9">
    <location>
        <begin position="2861"/>
        <end position="2958"/>
    </location>
</feature>
<evidence type="ECO:0000259" key="9">
    <source>
        <dbReference type="Pfam" id="PF17883"/>
    </source>
</evidence>